<name>A0ABV9QPI1_9FIRM</name>
<protein>
    <submittedName>
        <fullName evidence="2">DUF6036 family nucleotidyltransferase</fullName>
    </submittedName>
</protein>
<proteinExistence type="predicted"/>
<dbReference type="RefSeq" id="WP_379789306.1">
    <property type="nucleotide sequence ID" value="NZ_JBHSHL010000060.1"/>
</dbReference>
<dbReference type="InterPro" id="IPR045792">
    <property type="entry name" value="DUF6036"/>
</dbReference>
<evidence type="ECO:0000313" key="2">
    <source>
        <dbReference type="EMBL" id="MFC4805680.1"/>
    </source>
</evidence>
<dbReference type="Proteomes" id="UP001595916">
    <property type="component" value="Unassembled WGS sequence"/>
</dbReference>
<sequence>MDKMKPVFEELNKELIKAKLKLTIICVGGYVLEYHGLRATQDVDAFYKESREINEIVAQVGERFGINTFEELWLNNSVANMNKQPPLSLCEMLYDFESLSVFIAPIEYVLGMKMESARSQDLKDIAEIIKYKQFRSPFETFDNLKKMGFDLIDFSMLLEGFSYAYGIDWLEEFFTKNQNKLREYY</sequence>
<evidence type="ECO:0000259" key="1">
    <source>
        <dbReference type="Pfam" id="PF19502"/>
    </source>
</evidence>
<gene>
    <name evidence="2" type="ORF">ACFO4R_11560</name>
</gene>
<feature type="domain" description="DUF6036" evidence="1">
    <location>
        <begin position="3"/>
        <end position="133"/>
    </location>
</feature>
<evidence type="ECO:0000313" key="3">
    <source>
        <dbReference type="Proteomes" id="UP001595916"/>
    </source>
</evidence>
<reference evidence="3" key="1">
    <citation type="journal article" date="2019" name="Int. J. Syst. Evol. Microbiol.">
        <title>The Global Catalogue of Microorganisms (GCM) 10K type strain sequencing project: providing services to taxonomists for standard genome sequencing and annotation.</title>
        <authorList>
            <consortium name="The Broad Institute Genomics Platform"/>
            <consortium name="The Broad Institute Genome Sequencing Center for Infectious Disease"/>
            <person name="Wu L."/>
            <person name="Ma J."/>
        </authorList>
    </citation>
    <scope>NUCLEOTIDE SEQUENCE [LARGE SCALE GENOMIC DNA]</scope>
    <source>
        <strain evidence="3">CCUG 46385</strain>
    </source>
</reference>
<organism evidence="2 3">
    <name type="scientific">Filifactor villosus</name>
    <dbReference type="NCBI Taxonomy" id="29374"/>
    <lineage>
        <taxon>Bacteria</taxon>
        <taxon>Bacillati</taxon>
        <taxon>Bacillota</taxon>
        <taxon>Clostridia</taxon>
        <taxon>Peptostreptococcales</taxon>
        <taxon>Filifactoraceae</taxon>
        <taxon>Filifactor</taxon>
    </lineage>
</organism>
<accession>A0ABV9QPI1</accession>
<comment type="caution">
    <text evidence="2">The sequence shown here is derived from an EMBL/GenBank/DDBJ whole genome shotgun (WGS) entry which is preliminary data.</text>
</comment>
<dbReference type="Pfam" id="PF19502">
    <property type="entry name" value="DUF6036"/>
    <property type="match status" value="1"/>
</dbReference>
<dbReference type="EMBL" id="JBHSHL010000060">
    <property type="protein sequence ID" value="MFC4805680.1"/>
    <property type="molecule type" value="Genomic_DNA"/>
</dbReference>
<keyword evidence="3" id="KW-1185">Reference proteome</keyword>